<dbReference type="PROSITE" id="PS01124">
    <property type="entry name" value="HTH_ARAC_FAMILY_2"/>
    <property type="match status" value="1"/>
</dbReference>
<keyword evidence="1" id="KW-0805">Transcription regulation</keyword>
<dbReference type="InterPro" id="IPR009057">
    <property type="entry name" value="Homeodomain-like_sf"/>
</dbReference>
<evidence type="ECO:0000259" key="5">
    <source>
        <dbReference type="PROSITE" id="PS01124"/>
    </source>
</evidence>
<organism evidence="6 7">
    <name type="scientific">Paenibacillus yonginensis</name>
    <dbReference type="NCBI Taxonomy" id="1462996"/>
    <lineage>
        <taxon>Bacteria</taxon>
        <taxon>Bacillati</taxon>
        <taxon>Bacillota</taxon>
        <taxon>Bacilli</taxon>
        <taxon>Bacillales</taxon>
        <taxon>Paenibacillaceae</taxon>
        <taxon>Paenibacillus</taxon>
    </lineage>
</organism>
<protein>
    <recommendedName>
        <fullName evidence="5">HTH araC/xylS-type domain-containing protein</fullName>
    </recommendedName>
</protein>
<dbReference type="PROSITE" id="PS00041">
    <property type="entry name" value="HTH_ARAC_FAMILY_1"/>
    <property type="match status" value="1"/>
</dbReference>
<dbReference type="GO" id="GO:0043565">
    <property type="term" value="F:sequence-specific DNA binding"/>
    <property type="evidence" value="ECO:0007669"/>
    <property type="project" value="InterPro"/>
</dbReference>
<dbReference type="InterPro" id="IPR018062">
    <property type="entry name" value="HTH_AraC-typ_CS"/>
</dbReference>
<dbReference type="InterPro" id="IPR003313">
    <property type="entry name" value="AraC-bd"/>
</dbReference>
<dbReference type="PANTHER" id="PTHR46796">
    <property type="entry name" value="HTH-TYPE TRANSCRIPTIONAL ACTIVATOR RHAS-RELATED"/>
    <property type="match status" value="1"/>
</dbReference>
<name>A0A1B1MW01_9BACL</name>
<reference evidence="6 7" key="1">
    <citation type="submission" date="2016-01" db="EMBL/GenBank/DDBJ databases">
        <title>Complete Genome Sequence of Paenibacillus yonginensis DCY84, a novel Plant Growth-Promoting Bacteria with Elicitation of Induced Systemic Resistance.</title>
        <authorList>
            <person name="Kim Y.J."/>
            <person name="Yang D.C."/>
            <person name="Sukweenadhi J."/>
        </authorList>
    </citation>
    <scope>NUCLEOTIDE SEQUENCE [LARGE SCALE GENOMIC DNA]</scope>
    <source>
        <strain evidence="6 7">DCY84</strain>
    </source>
</reference>
<evidence type="ECO:0000256" key="1">
    <source>
        <dbReference type="ARBA" id="ARBA00023015"/>
    </source>
</evidence>
<dbReference type="InterPro" id="IPR018060">
    <property type="entry name" value="HTH_AraC"/>
</dbReference>
<dbReference type="SUPFAM" id="SSF46689">
    <property type="entry name" value="Homeodomain-like"/>
    <property type="match status" value="2"/>
</dbReference>
<dbReference type="InterPro" id="IPR020449">
    <property type="entry name" value="Tscrpt_reg_AraC-type_HTH"/>
</dbReference>
<dbReference type="Pfam" id="PF02311">
    <property type="entry name" value="AraC_binding"/>
    <property type="match status" value="1"/>
</dbReference>
<keyword evidence="4" id="KW-0804">Transcription</keyword>
<accession>A0A1B1MW01</accession>
<dbReference type="OrthoDB" id="2237754at2"/>
<dbReference type="Gene3D" id="2.60.120.280">
    <property type="entry name" value="Regulatory protein AraC"/>
    <property type="match status" value="1"/>
</dbReference>
<gene>
    <name evidence="6" type="ORF">AWM70_01060</name>
</gene>
<evidence type="ECO:0000313" key="7">
    <source>
        <dbReference type="Proteomes" id="UP000092573"/>
    </source>
</evidence>
<sequence>MESKDRELNRQTSVSFHFVLPMPMMMLKAIGWQTVTTHNYVWDGRNRPGDHCILQITLSGRGEIELNGKKHSLEPGHVFLVDVPGSHVYRLPASSSSWELLYVELSHDALSFWKELIAAEGPVVRIDLDSAFMKLMWRIYDEAVQDRYKDIYQCSEAAYSIVMQLASLFESRRGNRRLPAAVEKCRLFIEERYSEPIGLDEMAQAAGCSKYHLTRECERTLGATPGRYLTMVRLERASVLLLSPEEWTLEEVASMTGFSNANYFGKVFRRHTGMSPGEFRHGSDLYEIRRMLFPS</sequence>
<dbReference type="Proteomes" id="UP000092573">
    <property type="component" value="Chromosome"/>
</dbReference>
<dbReference type="KEGG" id="pyg:AWM70_01060"/>
<dbReference type="GO" id="GO:0003700">
    <property type="term" value="F:DNA-binding transcription factor activity"/>
    <property type="evidence" value="ECO:0007669"/>
    <property type="project" value="InterPro"/>
</dbReference>
<dbReference type="SMART" id="SM00342">
    <property type="entry name" value="HTH_ARAC"/>
    <property type="match status" value="1"/>
</dbReference>
<evidence type="ECO:0000256" key="4">
    <source>
        <dbReference type="ARBA" id="ARBA00023163"/>
    </source>
</evidence>
<dbReference type="AlphaFoldDB" id="A0A1B1MW01"/>
<keyword evidence="3" id="KW-0010">Activator</keyword>
<feature type="domain" description="HTH araC/xylS-type" evidence="5">
    <location>
        <begin position="183"/>
        <end position="282"/>
    </location>
</feature>
<evidence type="ECO:0000256" key="2">
    <source>
        <dbReference type="ARBA" id="ARBA00023125"/>
    </source>
</evidence>
<dbReference type="InterPro" id="IPR050204">
    <property type="entry name" value="AraC_XylS_family_regulators"/>
</dbReference>
<dbReference type="Gene3D" id="1.10.10.60">
    <property type="entry name" value="Homeodomain-like"/>
    <property type="match status" value="2"/>
</dbReference>
<dbReference type="SUPFAM" id="SSF51215">
    <property type="entry name" value="Regulatory protein AraC"/>
    <property type="match status" value="1"/>
</dbReference>
<proteinExistence type="predicted"/>
<dbReference type="PRINTS" id="PR00032">
    <property type="entry name" value="HTHARAC"/>
</dbReference>
<dbReference type="RefSeq" id="WP_068693595.1">
    <property type="nucleotide sequence ID" value="NZ_CP014167.1"/>
</dbReference>
<dbReference type="InterPro" id="IPR037923">
    <property type="entry name" value="HTH-like"/>
</dbReference>
<evidence type="ECO:0000313" key="6">
    <source>
        <dbReference type="EMBL" id="ANS73344.1"/>
    </source>
</evidence>
<dbReference type="STRING" id="1462996.AWM70_01060"/>
<dbReference type="EMBL" id="CP014167">
    <property type="protein sequence ID" value="ANS73344.1"/>
    <property type="molecule type" value="Genomic_DNA"/>
</dbReference>
<keyword evidence="7" id="KW-1185">Reference proteome</keyword>
<keyword evidence="2" id="KW-0238">DNA-binding</keyword>
<evidence type="ECO:0000256" key="3">
    <source>
        <dbReference type="ARBA" id="ARBA00023159"/>
    </source>
</evidence>
<dbReference type="Pfam" id="PF12833">
    <property type="entry name" value="HTH_18"/>
    <property type="match status" value="1"/>
</dbReference>